<gene>
    <name evidence="4" type="ORF">DIU77_12435</name>
</gene>
<feature type="DNA-binding region" description="H-T-H motif" evidence="2">
    <location>
        <begin position="46"/>
        <end position="65"/>
    </location>
</feature>
<dbReference type="Pfam" id="PF00440">
    <property type="entry name" value="TetR_N"/>
    <property type="match status" value="1"/>
</dbReference>
<dbReference type="PRINTS" id="PR00455">
    <property type="entry name" value="HTHTETR"/>
</dbReference>
<dbReference type="EMBL" id="QGUI01000477">
    <property type="protein sequence ID" value="PZM95433.1"/>
    <property type="molecule type" value="Genomic_DNA"/>
</dbReference>
<protein>
    <submittedName>
        <fullName evidence="4">TetR/AcrR family transcriptional regulator</fullName>
    </submittedName>
</protein>
<dbReference type="InterPro" id="IPR009057">
    <property type="entry name" value="Homeodomain-like_sf"/>
</dbReference>
<dbReference type="InterPro" id="IPR050109">
    <property type="entry name" value="HTH-type_TetR-like_transc_reg"/>
</dbReference>
<evidence type="ECO:0000259" key="3">
    <source>
        <dbReference type="PROSITE" id="PS50977"/>
    </source>
</evidence>
<reference evidence="4" key="1">
    <citation type="submission" date="2018-05" db="EMBL/GenBank/DDBJ databases">
        <authorList>
            <person name="Lanie J.A."/>
            <person name="Ng W.-L."/>
            <person name="Kazmierczak K.M."/>
            <person name="Andrzejewski T.M."/>
            <person name="Davidsen T.M."/>
            <person name="Wayne K.J."/>
            <person name="Tettelin H."/>
            <person name="Glass J.I."/>
            <person name="Rusch D."/>
            <person name="Podicherti R."/>
            <person name="Tsui H.-C.T."/>
            <person name="Winkler M.E."/>
        </authorList>
    </citation>
    <scope>NUCLEOTIDE SEQUENCE</scope>
    <source>
        <strain evidence="4">ZC4RG45</strain>
    </source>
</reference>
<dbReference type="Gene3D" id="1.10.357.10">
    <property type="entry name" value="Tetracycline Repressor, domain 2"/>
    <property type="match status" value="1"/>
</dbReference>
<dbReference type="PANTHER" id="PTHR30055">
    <property type="entry name" value="HTH-TYPE TRANSCRIPTIONAL REGULATOR RUTR"/>
    <property type="match status" value="1"/>
</dbReference>
<proteinExistence type="predicted"/>
<dbReference type="STRING" id="1111738.GCA_000427905_02820"/>
<sequence>MMQTSSDVTRPRNRMQYPEAARQLLRETLFNAASDLIAEKSWAETRMADVAKAAGVSRQTLYNEFGSRQGFAQAFVLHEASRFLAAVEDAITAHADDPRAALAAAVEVFLKSAEQDPLIAAIVSGRGDDGLLPLLTNQAGPVLTFATDQLTGVLTRTWPDVPDHAVRLVAENVTRLAISHAATATAPAEQTAAALAELFGPYLDCMVERD</sequence>
<keyword evidence="1 2" id="KW-0238">DNA-binding</keyword>
<evidence type="ECO:0000256" key="2">
    <source>
        <dbReference type="PROSITE-ProRule" id="PRU00335"/>
    </source>
</evidence>
<comment type="caution">
    <text evidence="4">The sequence shown here is derived from an EMBL/GenBank/DDBJ whole genome shotgun (WGS) entry which is preliminary data.</text>
</comment>
<organism evidence="4">
    <name type="scientific">Thermocrispum agreste</name>
    <dbReference type="NCBI Taxonomy" id="37925"/>
    <lineage>
        <taxon>Bacteria</taxon>
        <taxon>Bacillati</taxon>
        <taxon>Actinomycetota</taxon>
        <taxon>Actinomycetes</taxon>
        <taxon>Pseudonocardiales</taxon>
        <taxon>Pseudonocardiaceae</taxon>
        <taxon>Thermocrispum</taxon>
    </lineage>
</organism>
<evidence type="ECO:0000256" key="1">
    <source>
        <dbReference type="ARBA" id="ARBA00023125"/>
    </source>
</evidence>
<dbReference type="PROSITE" id="PS50977">
    <property type="entry name" value="HTH_TETR_2"/>
    <property type="match status" value="1"/>
</dbReference>
<dbReference type="SUPFAM" id="SSF46689">
    <property type="entry name" value="Homeodomain-like"/>
    <property type="match status" value="1"/>
</dbReference>
<dbReference type="Pfam" id="PF18556">
    <property type="entry name" value="TetR_C_35"/>
    <property type="match status" value="1"/>
</dbReference>
<dbReference type="PANTHER" id="PTHR30055:SF146">
    <property type="entry name" value="HTH-TYPE TRANSCRIPTIONAL DUAL REGULATOR CECR"/>
    <property type="match status" value="1"/>
</dbReference>
<dbReference type="InterPro" id="IPR001647">
    <property type="entry name" value="HTH_TetR"/>
</dbReference>
<dbReference type="GO" id="GO:0000976">
    <property type="term" value="F:transcription cis-regulatory region binding"/>
    <property type="evidence" value="ECO:0007669"/>
    <property type="project" value="TreeGrafter"/>
</dbReference>
<feature type="domain" description="HTH tetR-type" evidence="3">
    <location>
        <begin position="23"/>
        <end position="83"/>
    </location>
</feature>
<evidence type="ECO:0000313" key="4">
    <source>
        <dbReference type="EMBL" id="PZM95433.1"/>
    </source>
</evidence>
<dbReference type="GO" id="GO:0003700">
    <property type="term" value="F:DNA-binding transcription factor activity"/>
    <property type="evidence" value="ECO:0007669"/>
    <property type="project" value="TreeGrafter"/>
</dbReference>
<dbReference type="AlphaFoldDB" id="A0A2W4LD21"/>
<name>A0A2W4LD21_9PSEU</name>
<dbReference type="InterPro" id="IPR040611">
    <property type="entry name" value="AlkX_C"/>
</dbReference>
<accession>A0A2W4LD21</accession>